<evidence type="ECO:0000313" key="8">
    <source>
        <dbReference type="Proteomes" id="UP001595615"/>
    </source>
</evidence>
<comment type="caution">
    <text evidence="7">The sequence shown here is derived from an EMBL/GenBank/DDBJ whole genome shotgun (WGS) entry which is preliminary data.</text>
</comment>
<dbReference type="InterPro" id="IPR002155">
    <property type="entry name" value="Thiolase"/>
</dbReference>
<keyword evidence="8" id="KW-1185">Reference proteome</keyword>
<accession>A0ABV7X8F4</accession>
<dbReference type="RefSeq" id="WP_380858905.1">
    <property type="nucleotide sequence ID" value="NZ_JBHRXV010000004.1"/>
</dbReference>
<dbReference type="PANTHER" id="PTHR42689">
    <property type="entry name" value="ACETYL-COA ACYLTRANSFERASE FADA2 (3-KETOACYL-COA THIOLASE) (BETA-KETOTHIOLASE)-RELATED"/>
    <property type="match status" value="1"/>
</dbReference>
<evidence type="ECO:0000313" key="7">
    <source>
        <dbReference type="EMBL" id="MFC3712302.1"/>
    </source>
</evidence>
<name>A0ABV7X8F4_9SPHN</name>
<evidence type="ECO:0000256" key="1">
    <source>
        <dbReference type="ARBA" id="ARBA00010982"/>
    </source>
</evidence>
<dbReference type="Proteomes" id="UP001595615">
    <property type="component" value="Unassembled WGS sequence"/>
</dbReference>
<dbReference type="SUPFAM" id="SSF53901">
    <property type="entry name" value="Thiolase-like"/>
    <property type="match status" value="2"/>
</dbReference>
<keyword evidence="2 4" id="KW-0808">Transferase</keyword>
<evidence type="ECO:0000256" key="4">
    <source>
        <dbReference type="RuleBase" id="RU003557"/>
    </source>
</evidence>
<dbReference type="PIRSF" id="PIRSF000429">
    <property type="entry name" value="Ac-CoA_Ac_transf"/>
    <property type="match status" value="1"/>
</dbReference>
<dbReference type="InterPro" id="IPR020613">
    <property type="entry name" value="Thiolase_CS"/>
</dbReference>
<evidence type="ECO:0000256" key="2">
    <source>
        <dbReference type="ARBA" id="ARBA00022679"/>
    </source>
</evidence>
<comment type="similarity">
    <text evidence="1 4">Belongs to the thiolase-like superfamily. Thiolase family.</text>
</comment>
<organism evidence="7 8">
    <name type="scientific">Sphingoaurantiacus capsulatus</name>
    <dbReference type="NCBI Taxonomy" id="1771310"/>
    <lineage>
        <taxon>Bacteria</taxon>
        <taxon>Pseudomonadati</taxon>
        <taxon>Pseudomonadota</taxon>
        <taxon>Alphaproteobacteria</taxon>
        <taxon>Sphingomonadales</taxon>
        <taxon>Sphingosinicellaceae</taxon>
        <taxon>Sphingoaurantiacus</taxon>
    </lineage>
</organism>
<gene>
    <name evidence="7" type="ORF">ACFOMD_06960</name>
</gene>
<dbReference type="Gene3D" id="3.40.47.10">
    <property type="match status" value="1"/>
</dbReference>
<dbReference type="InterPro" id="IPR020617">
    <property type="entry name" value="Thiolase_C"/>
</dbReference>
<evidence type="ECO:0000256" key="3">
    <source>
        <dbReference type="ARBA" id="ARBA00023315"/>
    </source>
</evidence>
<reference evidence="8" key="1">
    <citation type="journal article" date="2019" name="Int. J. Syst. Evol. Microbiol.">
        <title>The Global Catalogue of Microorganisms (GCM) 10K type strain sequencing project: providing services to taxonomists for standard genome sequencing and annotation.</title>
        <authorList>
            <consortium name="The Broad Institute Genomics Platform"/>
            <consortium name="The Broad Institute Genome Sequencing Center for Infectious Disease"/>
            <person name="Wu L."/>
            <person name="Ma J."/>
        </authorList>
    </citation>
    <scope>NUCLEOTIDE SEQUENCE [LARGE SCALE GENOMIC DNA]</scope>
    <source>
        <strain evidence="8">KCTC 42644</strain>
    </source>
</reference>
<dbReference type="InterPro" id="IPR050521">
    <property type="entry name" value="3-ketoacyl-CoA_Thiolase"/>
</dbReference>
<dbReference type="Pfam" id="PF00108">
    <property type="entry name" value="Thiolase_N"/>
    <property type="match status" value="1"/>
</dbReference>
<keyword evidence="3 4" id="KW-0012">Acyltransferase</keyword>
<proteinExistence type="inferred from homology"/>
<sequence>MTDRYLIPGLRTPFVKAGGVFAGQDALSLSVPIAQAMAEQARPDLLVWGQVIPSPRVSNIGRELLLDAKLDPTIPSFATTMACSTSMMAAIEAAGLVGHSDFHLALVGGVETMSRVPIALTPGKAMALMAAARDPAAIAEAAKTLSLADFDLPVRGWANRISGRSMGEHTEDTVKHFAIARAAQDEVALWSHQRAVAAQGSGFFSDLILPFGEVAADNLPRGDSTADKLASLPPVFDRSGAGSITAGNSSPLTDGAASLWVADAEGRARLGGRPAARLVDWQLAAMDWHEEGILMSPARAIPRLLARNGLTFADIDLFEIHEAFAGQVLANVKAVSDPAYRRANAKVDVDLGDFPWERFNPNGGSLAIGHPFAATGARILSQTVKELAVLGPGRKAIVSICVDGGQGTAVLLESA</sequence>
<feature type="domain" description="Thiolase N-terminal" evidence="5">
    <location>
        <begin position="7"/>
        <end position="262"/>
    </location>
</feature>
<evidence type="ECO:0000259" key="5">
    <source>
        <dbReference type="Pfam" id="PF00108"/>
    </source>
</evidence>
<dbReference type="InterPro" id="IPR016039">
    <property type="entry name" value="Thiolase-like"/>
</dbReference>
<protein>
    <submittedName>
        <fullName evidence="7">Thiolase family protein</fullName>
    </submittedName>
</protein>
<dbReference type="NCBIfam" id="TIGR01930">
    <property type="entry name" value="AcCoA-C-Actrans"/>
    <property type="match status" value="1"/>
</dbReference>
<feature type="domain" description="Thiolase C-terminal" evidence="6">
    <location>
        <begin position="274"/>
        <end position="413"/>
    </location>
</feature>
<dbReference type="Pfam" id="PF02803">
    <property type="entry name" value="Thiolase_C"/>
    <property type="match status" value="1"/>
</dbReference>
<dbReference type="EMBL" id="JBHRXV010000004">
    <property type="protein sequence ID" value="MFC3712302.1"/>
    <property type="molecule type" value="Genomic_DNA"/>
</dbReference>
<evidence type="ECO:0000259" key="6">
    <source>
        <dbReference type="Pfam" id="PF02803"/>
    </source>
</evidence>
<dbReference type="PANTHER" id="PTHR42689:SF1">
    <property type="entry name" value="ACETYL-COA ACYLTRANSFERASE FADA2 (3-KETOACYL-COA THIOLASE) (BETA-KETOTHIOLASE)-RELATED"/>
    <property type="match status" value="1"/>
</dbReference>
<dbReference type="InterPro" id="IPR020616">
    <property type="entry name" value="Thiolase_N"/>
</dbReference>
<dbReference type="CDD" id="cd00751">
    <property type="entry name" value="thiolase"/>
    <property type="match status" value="1"/>
</dbReference>
<dbReference type="PROSITE" id="PS00737">
    <property type="entry name" value="THIOLASE_2"/>
    <property type="match status" value="1"/>
</dbReference>